<protein>
    <recommendedName>
        <fullName evidence="4">DUF1742-domain-containing protein</fullName>
    </recommendedName>
</protein>
<organism evidence="2 3">
    <name type="scientific">Orbilia javanica</name>
    <dbReference type="NCBI Taxonomy" id="47235"/>
    <lineage>
        <taxon>Eukaryota</taxon>
        <taxon>Fungi</taxon>
        <taxon>Dikarya</taxon>
        <taxon>Ascomycota</taxon>
        <taxon>Pezizomycotina</taxon>
        <taxon>Orbiliomycetes</taxon>
        <taxon>Orbiliales</taxon>
        <taxon>Orbiliaceae</taxon>
        <taxon>Orbilia</taxon>
    </lineage>
</organism>
<accession>A0AAN8N7S7</accession>
<dbReference type="GO" id="GO:0007034">
    <property type="term" value="P:vacuolar transport"/>
    <property type="evidence" value="ECO:0007669"/>
    <property type="project" value="TreeGrafter"/>
</dbReference>
<name>A0AAN8N7S7_9PEZI</name>
<dbReference type="InterPro" id="IPR013640">
    <property type="entry name" value="Vfa1"/>
</dbReference>
<dbReference type="PANTHER" id="PTHR28218">
    <property type="entry name" value="VPS4-ASSOCIATED PROTEIN 1"/>
    <property type="match status" value="1"/>
</dbReference>
<dbReference type="AlphaFoldDB" id="A0AAN8N7S7"/>
<feature type="region of interest" description="Disordered" evidence="1">
    <location>
        <begin position="65"/>
        <end position="135"/>
    </location>
</feature>
<gene>
    <name evidence="2" type="ORF">TWF718_005494</name>
</gene>
<dbReference type="PANTHER" id="PTHR28218:SF1">
    <property type="entry name" value="VPS4-ASSOCIATED PROTEIN 1"/>
    <property type="match status" value="1"/>
</dbReference>
<evidence type="ECO:0000256" key="1">
    <source>
        <dbReference type="SAM" id="MobiDB-lite"/>
    </source>
</evidence>
<dbReference type="Pfam" id="PF08432">
    <property type="entry name" value="Vfa1"/>
    <property type="match status" value="1"/>
</dbReference>
<evidence type="ECO:0000313" key="2">
    <source>
        <dbReference type="EMBL" id="KAK6347655.1"/>
    </source>
</evidence>
<dbReference type="GO" id="GO:0005768">
    <property type="term" value="C:endosome"/>
    <property type="evidence" value="ECO:0007669"/>
    <property type="project" value="TreeGrafter"/>
</dbReference>
<comment type="caution">
    <text evidence="2">The sequence shown here is derived from an EMBL/GenBank/DDBJ whole genome shotgun (WGS) entry which is preliminary data.</text>
</comment>
<proteinExistence type="predicted"/>
<dbReference type="Proteomes" id="UP001313282">
    <property type="component" value="Unassembled WGS sequence"/>
</dbReference>
<dbReference type="EMBL" id="JAVHNR010000003">
    <property type="protein sequence ID" value="KAK6347655.1"/>
    <property type="molecule type" value="Genomic_DNA"/>
</dbReference>
<keyword evidence="3" id="KW-1185">Reference proteome</keyword>
<reference evidence="2 3" key="1">
    <citation type="submission" date="2019-10" db="EMBL/GenBank/DDBJ databases">
        <authorList>
            <person name="Palmer J.M."/>
        </authorList>
    </citation>
    <scope>NUCLEOTIDE SEQUENCE [LARGE SCALE GENOMIC DNA]</scope>
    <source>
        <strain evidence="2 3">TWF718</strain>
    </source>
</reference>
<feature type="compositionally biased region" description="Basic and acidic residues" evidence="1">
    <location>
        <begin position="65"/>
        <end position="131"/>
    </location>
</feature>
<evidence type="ECO:0008006" key="4">
    <source>
        <dbReference type="Google" id="ProtNLM"/>
    </source>
</evidence>
<evidence type="ECO:0000313" key="3">
    <source>
        <dbReference type="Proteomes" id="UP001313282"/>
    </source>
</evidence>
<sequence length="183" mass="21397">MALPFQNVYIHRKVAEASSKPCMICFRPSTSVLITSCQKDFFYICPSHLSDRGFATAIVDEAAEAEKRKKEEMDKELEKLKQEFEEKQKRKEEKKSKDKDDDKKGKDKAKVKEEEADKLKVEEEEKAKTEQAVEAPSFSEYNLHRDFFNIRQQKYREKQIAKRNMERLKNPFTFPAVPKGGPV</sequence>